<evidence type="ECO:0000313" key="2">
    <source>
        <dbReference type="Proteomes" id="UP000697995"/>
    </source>
</evidence>
<dbReference type="EMBL" id="NRSG01000198">
    <property type="protein sequence ID" value="MBK1660651.1"/>
    <property type="molecule type" value="Genomic_DNA"/>
</dbReference>
<dbReference type="Proteomes" id="UP000697995">
    <property type="component" value="Unassembled WGS sequence"/>
</dbReference>
<name>A0ABS1D2C8_9PROT</name>
<evidence type="ECO:0000313" key="1">
    <source>
        <dbReference type="EMBL" id="MBK1660651.1"/>
    </source>
</evidence>
<keyword evidence="2" id="KW-1185">Reference proteome</keyword>
<comment type="caution">
    <text evidence="1">The sequence shown here is derived from an EMBL/GenBank/DDBJ whole genome shotgun (WGS) entry which is preliminary data.</text>
</comment>
<reference evidence="1 2" key="1">
    <citation type="journal article" date="2020" name="Microorganisms">
        <title>Osmotic Adaptation and Compatible Solute Biosynthesis of Phototrophic Bacteria as Revealed from Genome Analyses.</title>
        <authorList>
            <person name="Imhoff J.F."/>
            <person name="Rahn T."/>
            <person name="Kunzel S."/>
            <person name="Keller A."/>
            <person name="Neulinger S.C."/>
        </authorList>
    </citation>
    <scope>NUCLEOTIDE SEQUENCE [LARGE SCALE GENOMIC DNA]</scope>
    <source>
        <strain evidence="1 2">DSM 15382</strain>
    </source>
</reference>
<proteinExistence type="predicted"/>
<feature type="non-terminal residue" evidence="1">
    <location>
        <position position="1"/>
    </location>
</feature>
<gene>
    <name evidence="1" type="ORF">CKO45_20735</name>
</gene>
<dbReference type="RefSeq" id="WP_200306030.1">
    <property type="nucleotide sequence ID" value="NZ_NRSG01000198.1"/>
</dbReference>
<protein>
    <submittedName>
        <fullName evidence="1">Uncharacterized protein</fullName>
    </submittedName>
</protein>
<accession>A0ABS1D2C8</accession>
<sequence length="126" mass="13872">SWVTARARAVTQEIRLDWLQREVLRLQEAMTLAGGAGLAADAIEARDAALHFEIASLRREVEERLDALLGPVPAEAAAARDAAIAALTRVVGRHVADRVAALEAQFETRFRGLEERLLHLEARREA</sequence>
<organism evidence="1 2">
    <name type="scientific">Paracraurococcus ruber</name>
    <dbReference type="NCBI Taxonomy" id="77675"/>
    <lineage>
        <taxon>Bacteria</taxon>
        <taxon>Pseudomonadati</taxon>
        <taxon>Pseudomonadota</taxon>
        <taxon>Alphaproteobacteria</taxon>
        <taxon>Acetobacterales</taxon>
        <taxon>Roseomonadaceae</taxon>
        <taxon>Paracraurococcus</taxon>
    </lineage>
</organism>